<comment type="caution">
    <text evidence="1">The sequence shown here is derived from an EMBL/GenBank/DDBJ whole genome shotgun (WGS) entry which is preliminary data.</text>
</comment>
<proteinExistence type="predicted"/>
<evidence type="ECO:0000313" key="1">
    <source>
        <dbReference type="EMBL" id="MFK4269867.1"/>
    </source>
</evidence>
<evidence type="ECO:0000313" key="2">
    <source>
        <dbReference type="Proteomes" id="UP001620295"/>
    </source>
</evidence>
<dbReference type="Proteomes" id="UP001620295">
    <property type="component" value="Unassembled WGS sequence"/>
</dbReference>
<dbReference type="RefSeq" id="WP_358634919.1">
    <property type="nucleotide sequence ID" value="NZ_JBFAEV010000006.1"/>
</dbReference>
<accession>A0ABW8LVC2</accession>
<dbReference type="InterPro" id="IPR011060">
    <property type="entry name" value="RibuloseP-bd_barrel"/>
</dbReference>
<sequence>MASAKDLAATTGVHGLDLLAYRFGGDAAALAAQVVTAVDVPVLAAGSVDRAERIAALRAAGVWGFTVGTAVLDGSFRIEAASHGIEDLLTAILRATGEGAAPGAVRRPAPGQ</sequence>
<gene>
    <name evidence="1" type="ORF">ACI2L5_33770</name>
</gene>
<dbReference type="InterPro" id="IPR013785">
    <property type="entry name" value="Aldolase_TIM"/>
</dbReference>
<name>A0ABW8LVC2_9ACTN</name>
<dbReference type="Gene3D" id="3.20.20.70">
    <property type="entry name" value="Aldolase class I"/>
    <property type="match status" value="1"/>
</dbReference>
<protein>
    <submittedName>
        <fullName evidence="1">Uncharacterized protein</fullName>
    </submittedName>
</protein>
<dbReference type="SUPFAM" id="SSF51366">
    <property type="entry name" value="Ribulose-phoshate binding barrel"/>
    <property type="match status" value="1"/>
</dbReference>
<keyword evidence="2" id="KW-1185">Reference proteome</keyword>
<dbReference type="EMBL" id="JBJDQH010000012">
    <property type="protein sequence ID" value="MFK4269867.1"/>
    <property type="molecule type" value="Genomic_DNA"/>
</dbReference>
<organism evidence="1 2">
    <name type="scientific">Streptomyces milbemycinicus</name>
    <dbReference type="NCBI Taxonomy" id="476552"/>
    <lineage>
        <taxon>Bacteria</taxon>
        <taxon>Bacillati</taxon>
        <taxon>Actinomycetota</taxon>
        <taxon>Actinomycetes</taxon>
        <taxon>Kitasatosporales</taxon>
        <taxon>Streptomycetaceae</taxon>
        <taxon>Streptomyces</taxon>
    </lineage>
</organism>
<reference evidence="1 2" key="1">
    <citation type="submission" date="2024-11" db="EMBL/GenBank/DDBJ databases">
        <title>The Natural Products Discovery Center: Release of the First 8490 Sequenced Strains for Exploring Actinobacteria Biosynthetic Diversity.</title>
        <authorList>
            <person name="Kalkreuter E."/>
            <person name="Kautsar S.A."/>
            <person name="Yang D."/>
            <person name="Bader C.D."/>
            <person name="Teijaro C.N."/>
            <person name="Fluegel L."/>
            <person name="Davis C.M."/>
            <person name="Simpson J.R."/>
            <person name="Lauterbach L."/>
            <person name="Steele A.D."/>
            <person name="Gui C."/>
            <person name="Meng S."/>
            <person name="Li G."/>
            <person name="Viehrig K."/>
            <person name="Ye F."/>
            <person name="Su P."/>
            <person name="Kiefer A.F."/>
            <person name="Nichols A."/>
            <person name="Cepeda A.J."/>
            <person name="Yan W."/>
            <person name="Fan B."/>
            <person name="Jiang Y."/>
            <person name="Adhikari A."/>
            <person name="Zheng C.-J."/>
            <person name="Schuster L."/>
            <person name="Cowan T.M."/>
            <person name="Smanski M.J."/>
            <person name="Chevrette M.G."/>
            <person name="De Carvalho L.P.S."/>
            <person name="Shen B."/>
        </authorList>
    </citation>
    <scope>NUCLEOTIDE SEQUENCE [LARGE SCALE GENOMIC DNA]</scope>
    <source>
        <strain evidence="1 2">NPDC020863</strain>
    </source>
</reference>